<dbReference type="RefSeq" id="WP_007106711.1">
    <property type="nucleotide sequence ID" value="NZ_BAER01000120.1"/>
</dbReference>
<proteinExistence type="predicted"/>
<dbReference type="AlphaFoldDB" id="K6ZXJ9"/>
<accession>K6ZXJ9</accession>
<dbReference type="STRING" id="1129793.GPLA_4068"/>
<sequence length="56" mass="6345">MASVAQTSIRREGFIGYVKDTVNRQGRKLFSTLESSVNTPFKCKAATMTPILHYYM</sequence>
<gene>
    <name evidence="1" type="ORF">GPLA_4068</name>
</gene>
<name>K6ZXJ9_9ALTE</name>
<evidence type="ECO:0000313" key="1">
    <source>
        <dbReference type="EMBL" id="GAC34947.1"/>
    </source>
</evidence>
<comment type="caution">
    <text evidence="1">The sequence shown here is derived from an EMBL/GenBank/DDBJ whole genome shotgun (WGS) entry which is preliminary data.</text>
</comment>
<evidence type="ECO:0000313" key="2">
    <source>
        <dbReference type="Proteomes" id="UP000006322"/>
    </source>
</evidence>
<protein>
    <submittedName>
        <fullName evidence="1">Uncharacterized protein</fullName>
    </submittedName>
</protein>
<keyword evidence="2" id="KW-1185">Reference proteome</keyword>
<organism evidence="1 2">
    <name type="scientific">Paraglaciecola polaris LMG 21857</name>
    <dbReference type="NCBI Taxonomy" id="1129793"/>
    <lineage>
        <taxon>Bacteria</taxon>
        <taxon>Pseudomonadati</taxon>
        <taxon>Pseudomonadota</taxon>
        <taxon>Gammaproteobacteria</taxon>
        <taxon>Alteromonadales</taxon>
        <taxon>Alteromonadaceae</taxon>
        <taxon>Paraglaciecola</taxon>
    </lineage>
</organism>
<dbReference type="EMBL" id="BAER01000120">
    <property type="protein sequence ID" value="GAC34947.1"/>
    <property type="molecule type" value="Genomic_DNA"/>
</dbReference>
<reference evidence="2" key="1">
    <citation type="journal article" date="2014" name="Environ. Microbiol.">
        <title>Comparative genomics of the marine bacterial genus Glaciecola reveals the high degree of genomic diversity and genomic characteristic for cold adaptation.</title>
        <authorList>
            <person name="Qin Q.L."/>
            <person name="Xie B.B."/>
            <person name="Yu Y."/>
            <person name="Shu Y.L."/>
            <person name="Rong J.C."/>
            <person name="Zhang Y.J."/>
            <person name="Zhao D.L."/>
            <person name="Chen X.L."/>
            <person name="Zhang X.Y."/>
            <person name="Chen B."/>
            <person name="Zhou B.C."/>
            <person name="Zhang Y.Z."/>
        </authorList>
    </citation>
    <scope>NUCLEOTIDE SEQUENCE [LARGE SCALE GENOMIC DNA]</scope>
    <source>
        <strain evidence="2">LMG 21857</strain>
    </source>
</reference>
<dbReference type="OrthoDB" id="158131at2"/>
<dbReference type="Proteomes" id="UP000006322">
    <property type="component" value="Unassembled WGS sequence"/>
</dbReference>